<dbReference type="EMBL" id="JBEPSJ010000004">
    <property type="protein sequence ID" value="MET4583710.1"/>
    <property type="molecule type" value="Genomic_DNA"/>
</dbReference>
<evidence type="ECO:0000256" key="1">
    <source>
        <dbReference type="ARBA" id="ARBA00023015"/>
    </source>
</evidence>
<evidence type="ECO:0000256" key="2">
    <source>
        <dbReference type="ARBA" id="ARBA00023125"/>
    </source>
</evidence>
<dbReference type="SUPFAM" id="SSF47413">
    <property type="entry name" value="lambda repressor-like DNA-binding domains"/>
    <property type="match status" value="1"/>
</dbReference>
<keyword evidence="2 6" id="KW-0238">DNA-binding</keyword>
<dbReference type="CDD" id="cd01574">
    <property type="entry name" value="PBP1_LacI"/>
    <property type="match status" value="1"/>
</dbReference>
<dbReference type="PROSITE" id="PS00356">
    <property type="entry name" value="HTH_LACI_1"/>
    <property type="match status" value="1"/>
</dbReference>
<dbReference type="PROSITE" id="PS50932">
    <property type="entry name" value="HTH_LACI_2"/>
    <property type="match status" value="1"/>
</dbReference>
<accession>A0ABV2QT16</accession>
<dbReference type="InterPro" id="IPR000843">
    <property type="entry name" value="HTH_LacI"/>
</dbReference>
<sequence length="342" mass="36582">MTGVPPTARPATIYDVARVAGVSHQTVSLYLRGHQGFRDSTRQRVEEALAELNYRPNLAAKSLATSRSHRIGALVYELTEVGPSKTIQGASERARAAGYLLDIVNLDPSDDGAVDRALGQLGQQDVAGILAFAPVDLIAEKIAAVPFNVPVITESEREDAHDSPPDGINRPGLELVVEHLVGLGHRRFFHLSGPPDWVASRNRVTAYEDALAHHGVVSLGSIHGDWSAASGHAAATRMPLDVGVTAVIAANDQMALGALLALEQRGVAVPRDMSVTGFDDIPESAFYRPPLTTVRVDYAQQGRVLVERLLRLIDSVDAPEATTPPRLVARASTAPPPLPRSR</sequence>
<feature type="region of interest" description="Disordered" evidence="4">
    <location>
        <begin position="323"/>
        <end position="342"/>
    </location>
</feature>
<dbReference type="InterPro" id="IPR010982">
    <property type="entry name" value="Lambda_DNA-bd_dom_sf"/>
</dbReference>
<dbReference type="PANTHER" id="PTHR30146:SF153">
    <property type="entry name" value="LACTOSE OPERON REPRESSOR"/>
    <property type="match status" value="1"/>
</dbReference>
<dbReference type="CDD" id="cd01392">
    <property type="entry name" value="HTH_LacI"/>
    <property type="match status" value="1"/>
</dbReference>
<evidence type="ECO:0000313" key="6">
    <source>
        <dbReference type="EMBL" id="MET4583710.1"/>
    </source>
</evidence>
<dbReference type="Pfam" id="PF00356">
    <property type="entry name" value="LacI"/>
    <property type="match status" value="1"/>
</dbReference>
<gene>
    <name evidence="6" type="ORF">ABIE21_003236</name>
</gene>
<dbReference type="SMART" id="SM00354">
    <property type="entry name" value="HTH_LACI"/>
    <property type="match status" value="1"/>
</dbReference>
<dbReference type="Proteomes" id="UP001549257">
    <property type="component" value="Unassembled WGS sequence"/>
</dbReference>
<keyword evidence="7" id="KW-1185">Reference proteome</keyword>
<proteinExistence type="predicted"/>
<evidence type="ECO:0000256" key="3">
    <source>
        <dbReference type="ARBA" id="ARBA00023163"/>
    </source>
</evidence>
<dbReference type="InterPro" id="IPR028082">
    <property type="entry name" value="Peripla_BP_I"/>
</dbReference>
<dbReference type="PANTHER" id="PTHR30146">
    <property type="entry name" value="LACI-RELATED TRANSCRIPTIONAL REPRESSOR"/>
    <property type="match status" value="1"/>
</dbReference>
<evidence type="ECO:0000256" key="4">
    <source>
        <dbReference type="SAM" id="MobiDB-lite"/>
    </source>
</evidence>
<organism evidence="6 7">
    <name type="scientific">Conyzicola nivalis</name>
    <dbReference type="NCBI Taxonomy" id="1477021"/>
    <lineage>
        <taxon>Bacteria</taxon>
        <taxon>Bacillati</taxon>
        <taxon>Actinomycetota</taxon>
        <taxon>Actinomycetes</taxon>
        <taxon>Micrococcales</taxon>
        <taxon>Microbacteriaceae</taxon>
        <taxon>Conyzicola</taxon>
    </lineage>
</organism>
<reference evidence="6 7" key="1">
    <citation type="submission" date="2024-06" db="EMBL/GenBank/DDBJ databases">
        <title>Sorghum-associated microbial communities from plants grown in Nebraska, USA.</title>
        <authorList>
            <person name="Schachtman D."/>
        </authorList>
    </citation>
    <scope>NUCLEOTIDE SEQUENCE [LARGE SCALE GENOMIC DNA]</scope>
    <source>
        <strain evidence="6 7">2857</strain>
    </source>
</reference>
<comment type="caution">
    <text evidence="6">The sequence shown here is derived from an EMBL/GenBank/DDBJ whole genome shotgun (WGS) entry which is preliminary data.</text>
</comment>
<keyword evidence="3" id="KW-0804">Transcription</keyword>
<evidence type="ECO:0000259" key="5">
    <source>
        <dbReference type="PROSITE" id="PS50932"/>
    </source>
</evidence>
<dbReference type="SUPFAM" id="SSF53822">
    <property type="entry name" value="Periplasmic binding protein-like I"/>
    <property type="match status" value="1"/>
</dbReference>
<evidence type="ECO:0000313" key="7">
    <source>
        <dbReference type="Proteomes" id="UP001549257"/>
    </source>
</evidence>
<dbReference type="InterPro" id="IPR046335">
    <property type="entry name" value="LacI/GalR-like_sensor"/>
</dbReference>
<dbReference type="GO" id="GO:0003677">
    <property type="term" value="F:DNA binding"/>
    <property type="evidence" value="ECO:0007669"/>
    <property type="project" value="UniProtKB-KW"/>
</dbReference>
<dbReference type="Pfam" id="PF13377">
    <property type="entry name" value="Peripla_BP_3"/>
    <property type="match status" value="1"/>
</dbReference>
<dbReference type="Gene3D" id="1.10.260.40">
    <property type="entry name" value="lambda repressor-like DNA-binding domains"/>
    <property type="match status" value="1"/>
</dbReference>
<dbReference type="Gene3D" id="3.40.50.2300">
    <property type="match status" value="2"/>
</dbReference>
<dbReference type="RefSeq" id="WP_354025876.1">
    <property type="nucleotide sequence ID" value="NZ_JBEPSJ010000004.1"/>
</dbReference>
<protein>
    <submittedName>
        <fullName evidence="6">DNA-binding LacI/PurR family transcriptional regulator</fullName>
    </submittedName>
</protein>
<feature type="domain" description="HTH lacI-type" evidence="5">
    <location>
        <begin position="11"/>
        <end position="65"/>
    </location>
</feature>
<name>A0ABV2QT16_9MICO</name>
<keyword evidence="1" id="KW-0805">Transcription regulation</keyword>